<keyword evidence="1" id="KW-0812">Transmembrane</keyword>
<sequence>MHLDFPNLYKTLFYSSLGKQSVKMNFPVIFIFIAFAMCNVCKSEDEWKTVIEGASVHLHYPYPCNSIRVKLQYGYRAPFYTLADTESIVLPPAQVNRFTFRNKSESDHCSLQVSINHVKRIDAGTYIFFAYSEDGIYESSFKRIGLNVDFLPGKASCTMGKENTVGNWVALDCMAPVGTLSGQIDCFQSGEKMPPITEPTETHTHLKQTILVKKKDPVFCCTSTSEHTKDLCDCNDCQLDLANDLNLNSVIDPCGLTTLSQDQTKTSDIAFTPSKPVSTTATTIKINSNSSVPWKYVVYGLGSILTLAGFVIILIVLMLRSRKKKLIYLRAKLFETKLNPRVHKDTYQRSITI</sequence>
<dbReference type="AlphaFoldDB" id="A0A7M7NXY7"/>
<dbReference type="GeneID" id="115923774"/>
<organism evidence="2 3">
    <name type="scientific">Strongylocentrotus purpuratus</name>
    <name type="common">Purple sea urchin</name>
    <dbReference type="NCBI Taxonomy" id="7668"/>
    <lineage>
        <taxon>Eukaryota</taxon>
        <taxon>Metazoa</taxon>
        <taxon>Echinodermata</taxon>
        <taxon>Eleutherozoa</taxon>
        <taxon>Echinozoa</taxon>
        <taxon>Echinoidea</taxon>
        <taxon>Euechinoidea</taxon>
        <taxon>Echinacea</taxon>
        <taxon>Camarodonta</taxon>
        <taxon>Echinidea</taxon>
        <taxon>Strongylocentrotidae</taxon>
        <taxon>Strongylocentrotus</taxon>
    </lineage>
</organism>
<keyword evidence="3" id="KW-1185">Reference proteome</keyword>
<proteinExistence type="predicted"/>
<dbReference type="KEGG" id="spu:115923774"/>
<keyword evidence="1" id="KW-0472">Membrane</keyword>
<evidence type="ECO:0000313" key="2">
    <source>
        <dbReference type="EnsemblMetazoa" id="XP_030840924"/>
    </source>
</evidence>
<reference evidence="2" key="2">
    <citation type="submission" date="2021-01" db="UniProtKB">
        <authorList>
            <consortium name="EnsemblMetazoa"/>
        </authorList>
    </citation>
    <scope>IDENTIFICATION</scope>
</reference>
<evidence type="ECO:0000256" key="1">
    <source>
        <dbReference type="SAM" id="Phobius"/>
    </source>
</evidence>
<feature type="transmembrane region" description="Helical" evidence="1">
    <location>
        <begin position="296"/>
        <end position="319"/>
    </location>
</feature>
<dbReference type="InParanoid" id="A0A7M7NXY7"/>
<accession>A0A7M7NXY7</accession>
<evidence type="ECO:0000313" key="3">
    <source>
        <dbReference type="Proteomes" id="UP000007110"/>
    </source>
</evidence>
<name>A0A7M7NXY7_STRPU</name>
<keyword evidence="1" id="KW-1133">Transmembrane helix</keyword>
<protein>
    <submittedName>
        <fullName evidence="2">Uncharacterized protein</fullName>
    </submittedName>
</protein>
<dbReference type="RefSeq" id="XP_030840924.1">
    <property type="nucleotide sequence ID" value="XM_030985064.1"/>
</dbReference>
<reference evidence="3" key="1">
    <citation type="submission" date="2015-02" db="EMBL/GenBank/DDBJ databases">
        <title>Genome sequencing for Strongylocentrotus purpuratus.</title>
        <authorList>
            <person name="Murali S."/>
            <person name="Liu Y."/>
            <person name="Vee V."/>
            <person name="English A."/>
            <person name="Wang M."/>
            <person name="Skinner E."/>
            <person name="Han Y."/>
            <person name="Muzny D.M."/>
            <person name="Worley K.C."/>
            <person name="Gibbs R.A."/>
        </authorList>
    </citation>
    <scope>NUCLEOTIDE SEQUENCE</scope>
</reference>
<dbReference type="OrthoDB" id="190835at2759"/>
<dbReference type="Proteomes" id="UP000007110">
    <property type="component" value="Unassembled WGS sequence"/>
</dbReference>
<dbReference type="EnsemblMetazoa" id="XM_030985064">
    <property type="protein sequence ID" value="XP_030840924"/>
    <property type="gene ID" value="LOC115923774"/>
</dbReference>